<dbReference type="GO" id="GO:0005737">
    <property type="term" value="C:cytoplasm"/>
    <property type="evidence" value="ECO:0007669"/>
    <property type="project" value="TreeGrafter"/>
</dbReference>
<evidence type="ECO:0000256" key="11">
    <source>
        <dbReference type="SAM" id="MobiDB-lite"/>
    </source>
</evidence>
<accession>A0A813IM65</accession>
<dbReference type="InterPro" id="IPR029063">
    <property type="entry name" value="SAM-dependent_MTases_sf"/>
</dbReference>
<evidence type="ECO:0000256" key="7">
    <source>
        <dbReference type="ARBA" id="ARBA00043129"/>
    </source>
</evidence>
<dbReference type="CDD" id="cd02440">
    <property type="entry name" value="AdoMet_MTases"/>
    <property type="match status" value="1"/>
</dbReference>
<comment type="similarity">
    <text evidence="1">Belongs to the methyltransferase superfamily. NTM1 family.</text>
</comment>
<dbReference type="EC" id="2.1.1.244" evidence="5"/>
<evidence type="ECO:0000256" key="5">
    <source>
        <dbReference type="ARBA" id="ARBA00039112"/>
    </source>
</evidence>
<comment type="caution">
    <text evidence="12">The sequence shown here is derived from an EMBL/GenBank/DDBJ whole genome shotgun (WGS) entry which is preliminary data.</text>
</comment>
<name>A0A813IM65_POLGL</name>
<comment type="catalytic activity">
    <reaction evidence="9">
        <text>N-terminal L-prolyl-L-prolyl-L-lysyl-[protein] + 2 S-adenosyl-L-methionine = N-terminal N,N-dimethyl-L-prolyl-L-prolyl-L-lysyl-[protein] + 2 S-adenosyl-L-homocysteine + 2 H(+)</text>
        <dbReference type="Rhea" id="RHEA:54736"/>
        <dbReference type="Rhea" id="RHEA-COMP:13787"/>
        <dbReference type="Rhea" id="RHEA-COMP:13974"/>
        <dbReference type="ChEBI" id="CHEBI:15378"/>
        <dbReference type="ChEBI" id="CHEBI:57856"/>
        <dbReference type="ChEBI" id="CHEBI:59789"/>
        <dbReference type="ChEBI" id="CHEBI:138059"/>
        <dbReference type="ChEBI" id="CHEBI:138318"/>
        <dbReference type="EC" id="2.1.1.244"/>
    </reaction>
</comment>
<dbReference type="PANTHER" id="PTHR12753:SF0">
    <property type="entry name" value="ALPHA N-TERMINAL PROTEIN METHYLTRANSFERASE 1"/>
    <property type="match status" value="1"/>
</dbReference>
<dbReference type="GO" id="GO:0071885">
    <property type="term" value="F:N-terminal protein N-methyltransferase activity"/>
    <property type="evidence" value="ECO:0007669"/>
    <property type="project" value="UniProtKB-EC"/>
</dbReference>
<organism evidence="12 13">
    <name type="scientific">Polarella glacialis</name>
    <name type="common">Dinoflagellate</name>
    <dbReference type="NCBI Taxonomy" id="89957"/>
    <lineage>
        <taxon>Eukaryota</taxon>
        <taxon>Sar</taxon>
        <taxon>Alveolata</taxon>
        <taxon>Dinophyceae</taxon>
        <taxon>Suessiales</taxon>
        <taxon>Suessiaceae</taxon>
        <taxon>Polarella</taxon>
    </lineage>
</organism>
<feature type="region of interest" description="Disordered" evidence="11">
    <location>
        <begin position="1"/>
        <end position="48"/>
    </location>
</feature>
<dbReference type="GO" id="GO:0032259">
    <property type="term" value="P:methylation"/>
    <property type="evidence" value="ECO:0007669"/>
    <property type="project" value="UniProtKB-KW"/>
</dbReference>
<evidence type="ECO:0000256" key="6">
    <source>
        <dbReference type="ARBA" id="ARBA00039449"/>
    </source>
</evidence>
<dbReference type="Proteomes" id="UP000626109">
    <property type="component" value="Unassembled WGS sequence"/>
</dbReference>
<evidence type="ECO:0000313" key="13">
    <source>
        <dbReference type="Proteomes" id="UP000626109"/>
    </source>
</evidence>
<sequence>MKRPASAIPIGEAVRRPAAPAKRQRPALSTSKSKAAKPVVEEPSPEAPAAQVWTRAALAYWRRQKASEAGVTQVPATVRAADERESRAFLGSLLLRRRPQKLRQQSPLGDARLSMLDVGAGVGRNTAKVLLRLPAALRGTGSTVDLLEPSSQLRRVAREALAGRPGVGRFFARPLQELIAPKPYGLVWVQWVFMYVPDDEVVSFLQRLRLCIASGGVVAVKENIEDRRHDDGFAAEDQSVTRKTAHFEALFKKAGFRILMRKRQQDWPTQKTMLDTEGDIYAAIRSLELSQTARSRKTYDQQAHRLSREATVRTLRSTVPAAMAPTYDSRGICYPAAGDTHHSRVPVAGEDKSHHHLHSTMGLTSATHEKLGGGTQLKGYGKSMIGIPGYTGFVPGKAAENIVADTWSKTVERSVHTHFDARRRAPKQWGLLTKEGTAIAHVTADSLAEVPIKNPSYQCLSKGWSDCRLTGKHVDPAGRLAPHGRQEDYGCEMPPVNKVGYRPVEPIHRYTGFVPGRVSENVVGERQSVSNAISDQLHKKFRMRITQR</sequence>
<evidence type="ECO:0000256" key="2">
    <source>
        <dbReference type="ARBA" id="ARBA00022603"/>
    </source>
</evidence>
<dbReference type="AlphaFoldDB" id="A0A813IM65"/>
<evidence type="ECO:0000256" key="3">
    <source>
        <dbReference type="ARBA" id="ARBA00022679"/>
    </source>
</evidence>
<reference evidence="12" key="1">
    <citation type="submission" date="2021-02" db="EMBL/GenBank/DDBJ databases">
        <authorList>
            <person name="Dougan E. K."/>
            <person name="Rhodes N."/>
            <person name="Thang M."/>
            <person name="Chan C."/>
        </authorList>
    </citation>
    <scope>NUCLEOTIDE SEQUENCE</scope>
</reference>
<dbReference type="Pfam" id="PF05891">
    <property type="entry name" value="Methyltransf_PK"/>
    <property type="match status" value="1"/>
</dbReference>
<dbReference type="SUPFAM" id="SSF53335">
    <property type="entry name" value="S-adenosyl-L-methionine-dependent methyltransferases"/>
    <property type="match status" value="1"/>
</dbReference>
<evidence type="ECO:0000256" key="8">
    <source>
        <dbReference type="ARBA" id="ARBA00047306"/>
    </source>
</evidence>
<dbReference type="InterPro" id="IPR008576">
    <property type="entry name" value="MeTrfase_NTM1"/>
</dbReference>
<dbReference type="PANTHER" id="PTHR12753">
    <property type="entry name" value="AD-003 - RELATED"/>
    <property type="match status" value="1"/>
</dbReference>
<evidence type="ECO:0000256" key="9">
    <source>
        <dbReference type="ARBA" id="ARBA00047885"/>
    </source>
</evidence>
<gene>
    <name evidence="12" type="ORF">PGLA2088_LOCUS10535</name>
</gene>
<keyword evidence="3" id="KW-0808">Transferase</keyword>
<evidence type="ECO:0000256" key="1">
    <source>
        <dbReference type="ARBA" id="ARBA00009059"/>
    </source>
</evidence>
<evidence type="ECO:0000256" key="10">
    <source>
        <dbReference type="ARBA" id="ARBA00048167"/>
    </source>
</evidence>
<keyword evidence="2" id="KW-0489">Methyltransferase</keyword>
<dbReference type="Gene3D" id="3.40.50.150">
    <property type="entry name" value="Vaccinia Virus protein VP39"/>
    <property type="match status" value="1"/>
</dbReference>
<protein>
    <recommendedName>
        <fullName evidence="6">Alpha N-terminal protein methyltransferase 1</fullName>
        <ecNumber evidence="5">2.1.1.244</ecNumber>
    </recommendedName>
    <alternativeName>
        <fullName evidence="7">X-Pro-Lys N-terminal protein methyltransferase 1</fullName>
    </alternativeName>
</protein>
<feature type="compositionally biased region" description="Low complexity" evidence="11">
    <location>
        <begin position="36"/>
        <end position="48"/>
    </location>
</feature>
<proteinExistence type="inferred from homology"/>
<evidence type="ECO:0000313" key="12">
    <source>
        <dbReference type="EMBL" id="CAE8653667.1"/>
    </source>
</evidence>
<comment type="catalytic activity">
    <reaction evidence="8">
        <text>N-terminal L-seryl-L-prolyl-L-lysyl-[protein] + 3 S-adenosyl-L-methionine = N-terminal N,N,N-trimethyl-L-seryl-L-prolyl-L-lysyl-[protein] + 3 S-adenosyl-L-homocysteine + 3 H(+)</text>
        <dbReference type="Rhea" id="RHEA:54724"/>
        <dbReference type="Rhea" id="RHEA-COMP:13789"/>
        <dbReference type="Rhea" id="RHEA-COMP:13973"/>
        <dbReference type="ChEBI" id="CHEBI:15378"/>
        <dbReference type="ChEBI" id="CHEBI:57856"/>
        <dbReference type="ChEBI" id="CHEBI:59789"/>
        <dbReference type="ChEBI" id="CHEBI:138061"/>
        <dbReference type="ChEBI" id="CHEBI:138317"/>
        <dbReference type="EC" id="2.1.1.244"/>
    </reaction>
</comment>
<evidence type="ECO:0000256" key="4">
    <source>
        <dbReference type="ARBA" id="ARBA00022691"/>
    </source>
</evidence>
<dbReference type="EMBL" id="CAJNNW010011836">
    <property type="protein sequence ID" value="CAE8653667.1"/>
    <property type="molecule type" value="Genomic_DNA"/>
</dbReference>
<keyword evidence="4" id="KW-0949">S-adenosyl-L-methionine</keyword>
<comment type="catalytic activity">
    <reaction evidence="10">
        <text>N-terminal L-alanyl-L-prolyl-L-lysyl-[protein] + 3 S-adenosyl-L-methionine = N-terminal N,N,N-trimethyl-L-alanyl-L-prolyl-L-lysyl-[protein] + 3 S-adenosyl-L-homocysteine + 3 H(+)</text>
        <dbReference type="Rhea" id="RHEA:54712"/>
        <dbReference type="Rhea" id="RHEA-COMP:13785"/>
        <dbReference type="Rhea" id="RHEA-COMP:13971"/>
        <dbReference type="ChEBI" id="CHEBI:15378"/>
        <dbReference type="ChEBI" id="CHEBI:57856"/>
        <dbReference type="ChEBI" id="CHEBI:59789"/>
        <dbReference type="ChEBI" id="CHEBI:138057"/>
        <dbReference type="ChEBI" id="CHEBI:138315"/>
        <dbReference type="EC" id="2.1.1.244"/>
    </reaction>
</comment>